<gene>
    <name evidence="17 20" type="primary">aroB</name>
    <name evidence="20" type="ORF">ACFSJF_16410</name>
</gene>
<keyword evidence="16 17" id="KW-0170">Cobalt</keyword>
<protein>
    <recommendedName>
        <fullName evidence="7 17">3-dehydroquinate synthase</fullName>
        <shortName evidence="17">DHQS</shortName>
        <ecNumber evidence="6 17">4.2.3.4</ecNumber>
    </recommendedName>
</protein>
<reference evidence="21" key="1">
    <citation type="journal article" date="2019" name="Int. J. Syst. Evol. Microbiol.">
        <title>The Global Catalogue of Microorganisms (GCM) 10K type strain sequencing project: providing services to taxonomists for standard genome sequencing and annotation.</title>
        <authorList>
            <consortium name="The Broad Institute Genomics Platform"/>
            <consortium name="The Broad Institute Genome Sequencing Center for Infectious Disease"/>
            <person name="Wu L."/>
            <person name="Ma J."/>
        </authorList>
    </citation>
    <scope>NUCLEOTIDE SEQUENCE [LARGE SCALE GENOMIC DNA]</scope>
    <source>
        <strain evidence="21">R28</strain>
    </source>
</reference>
<feature type="binding site" evidence="17">
    <location>
        <begin position="126"/>
        <end position="127"/>
    </location>
    <ligand>
        <name>NAD(+)</name>
        <dbReference type="ChEBI" id="CHEBI:57540"/>
    </ligand>
</feature>
<keyword evidence="8 17" id="KW-0963">Cytoplasm</keyword>
<evidence type="ECO:0000256" key="5">
    <source>
        <dbReference type="ARBA" id="ARBA00005412"/>
    </source>
</evidence>
<dbReference type="Pfam" id="PF24621">
    <property type="entry name" value="DHQS_C"/>
    <property type="match status" value="1"/>
</dbReference>
<keyword evidence="10 17" id="KW-0479">Metal-binding</keyword>
<comment type="function">
    <text evidence="17">Catalyzes the conversion of 3-deoxy-D-arabino-heptulosonate 7-phosphate (DAHP) to dehydroquinate (DHQ).</text>
</comment>
<dbReference type="InterPro" id="IPR056179">
    <property type="entry name" value="DHQS_C"/>
</dbReference>
<comment type="cofactor">
    <cofactor evidence="17">
        <name>Co(2+)</name>
        <dbReference type="ChEBI" id="CHEBI:48828"/>
    </cofactor>
    <cofactor evidence="17">
        <name>Zn(2+)</name>
        <dbReference type="ChEBI" id="CHEBI:29105"/>
    </cofactor>
    <text evidence="17">Binds 1 divalent metal cation per subunit. Can use either Co(2+) or Zn(2+).</text>
</comment>
<evidence type="ECO:0000256" key="9">
    <source>
        <dbReference type="ARBA" id="ARBA00022605"/>
    </source>
</evidence>
<evidence type="ECO:0000256" key="2">
    <source>
        <dbReference type="ARBA" id="ARBA00001911"/>
    </source>
</evidence>
<feature type="domain" description="3-dehydroquinate synthase N-terminal" evidence="18">
    <location>
        <begin position="64"/>
        <end position="175"/>
    </location>
</feature>
<evidence type="ECO:0000256" key="10">
    <source>
        <dbReference type="ARBA" id="ARBA00022723"/>
    </source>
</evidence>
<keyword evidence="13 17" id="KW-0520">NAD</keyword>
<feature type="binding site" evidence="17">
    <location>
        <begin position="165"/>
        <end position="168"/>
    </location>
    <ligand>
        <name>NAD(+)</name>
        <dbReference type="ChEBI" id="CHEBI:57540"/>
    </ligand>
</feature>
<dbReference type="RefSeq" id="WP_377557213.1">
    <property type="nucleotide sequence ID" value="NZ_JBHUHQ010000021.1"/>
</dbReference>
<dbReference type="PANTHER" id="PTHR43622:SF7">
    <property type="entry name" value="3-DEHYDROQUINATE SYNTHASE, CHLOROPLASTIC"/>
    <property type="match status" value="1"/>
</dbReference>
<evidence type="ECO:0000256" key="8">
    <source>
        <dbReference type="ARBA" id="ARBA00022490"/>
    </source>
</evidence>
<comment type="cofactor">
    <cofactor evidence="2 17">
        <name>NAD(+)</name>
        <dbReference type="ChEBI" id="CHEBI:57540"/>
    </cofactor>
</comment>
<evidence type="ECO:0000256" key="11">
    <source>
        <dbReference type="ARBA" id="ARBA00022741"/>
    </source>
</evidence>
<comment type="catalytic activity">
    <reaction evidence="1 17">
        <text>7-phospho-2-dehydro-3-deoxy-D-arabino-heptonate = 3-dehydroquinate + phosphate</text>
        <dbReference type="Rhea" id="RHEA:21968"/>
        <dbReference type="ChEBI" id="CHEBI:32364"/>
        <dbReference type="ChEBI" id="CHEBI:43474"/>
        <dbReference type="ChEBI" id="CHEBI:58394"/>
        <dbReference type="EC" id="4.2.3.4"/>
    </reaction>
</comment>
<proteinExistence type="inferred from homology"/>
<keyword evidence="15 17" id="KW-0456">Lyase</keyword>
<sequence>MDSILIHANTHTYPVYIGENIRFQLQELLPKSYDSILIITDDHVARLYLDDLSNSLEGSSVHTAIIPAGEQSKSIHSFYELHSQAIRYGLDRSSLIIALGGGVVGDVAGFVAATYMRGIDFVQVPTTVLAHDSSVGGKVAINHESGKNLIGNFYSPIMVLYDVSTLHTLPLKELRSGYAEIMKEAFLADEKLLWDVMELDLTHNDNYERIRHLEKGIQIKANTVEQDEKEAGKRKFLNLGHTLGHAIEAELGYGSITHGEAVAIGLLFAIDVSEKEYAINLHADKLFTWLTNNHYPLNMDNVCIEALLKRMKMDKKATNQRIQMVLLEEMSKPVLIEIEDTTLRSYIESFFAKLQNWYGH</sequence>
<evidence type="ECO:0000259" key="19">
    <source>
        <dbReference type="Pfam" id="PF24621"/>
    </source>
</evidence>
<evidence type="ECO:0000256" key="6">
    <source>
        <dbReference type="ARBA" id="ARBA00013031"/>
    </source>
</evidence>
<dbReference type="PIRSF" id="PIRSF001455">
    <property type="entry name" value="DHQ_synth"/>
    <property type="match status" value="1"/>
</dbReference>
<evidence type="ECO:0000313" key="21">
    <source>
        <dbReference type="Proteomes" id="UP001597383"/>
    </source>
</evidence>
<keyword evidence="9 17" id="KW-0028">Amino-acid biosynthesis</keyword>
<keyword evidence="21" id="KW-1185">Reference proteome</keyword>
<dbReference type="InterPro" id="IPR030960">
    <property type="entry name" value="DHQS/DOIS_N"/>
</dbReference>
<comment type="similarity">
    <text evidence="5 17">Belongs to the sugar phosphate cyclases superfamily. Dehydroquinate synthase family.</text>
</comment>
<dbReference type="Proteomes" id="UP001597383">
    <property type="component" value="Unassembled WGS sequence"/>
</dbReference>
<evidence type="ECO:0000256" key="12">
    <source>
        <dbReference type="ARBA" id="ARBA00022833"/>
    </source>
</evidence>
<dbReference type="CDD" id="cd08195">
    <property type="entry name" value="DHQS"/>
    <property type="match status" value="1"/>
</dbReference>
<dbReference type="GO" id="GO:0003856">
    <property type="term" value="F:3-dehydroquinate synthase activity"/>
    <property type="evidence" value="ECO:0007669"/>
    <property type="project" value="UniProtKB-EC"/>
</dbReference>
<comment type="caution">
    <text evidence="20">The sequence shown here is derived from an EMBL/GenBank/DDBJ whole genome shotgun (WGS) entry which is preliminary data.</text>
</comment>
<dbReference type="HAMAP" id="MF_00110">
    <property type="entry name" value="DHQ_synthase"/>
    <property type="match status" value="1"/>
</dbReference>
<keyword evidence="12 17" id="KW-0862">Zinc</keyword>
<evidence type="ECO:0000256" key="7">
    <source>
        <dbReference type="ARBA" id="ARBA00017684"/>
    </source>
</evidence>
<feature type="binding site" evidence="17">
    <location>
        <position position="147"/>
    </location>
    <ligand>
        <name>NAD(+)</name>
        <dbReference type="ChEBI" id="CHEBI:57540"/>
    </ligand>
</feature>
<feature type="binding site" evidence="17">
    <location>
        <position position="258"/>
    </location>
    <ligand>
        <name>Zn(2+)</name>
        <dbReference type="ChEBI" id="CHEBI:29105"/>
    </ligand>
</feature>
<comment type="subcellular location">
    <subcellularLocation>
        <location evidence="3 17">Cytoplasm</location>
    </subcellularLocation>
</comment>
<evidence type="ECO:0000256" key="17">
    <source>
        <dbReference type="HAMAP-Rule" id="MF_00110"/>
    </source>
</evidence>
<evidence type="ECO:0000256" key="13">
    <source>
        <dbReference type="ARBA" id="ARBA00023027"/>
    </source>
</evidence>
<feature type="domain" description="3-dehydroquinate synthase C-terminal" evidence="19">
    <location>
        <begin position="177"/>
        <end position="317"/>
    </location>
</feature>
<evidence type="ECO:0000256" key="3">
    <source>
        <dbReference type="ARBA" id="ARBA00004496"/>
    </source>
</evidence>
<evidence type="ECO:0000256" key="14">
    <source>
        <dbReference type="ARBA" id="ARBA00023141"/>
    </source>
</evidence>
<accession>A0ABW4W4S7</accession>
<dbReference type="SUPFAM" id="SSF56796">
    <property type="entry name" value="Dehydroquinate synthase-like"/>
    <property type="match status" value="1"/>
</dbReference>
<keyword evidence="11 17" id="KW-0547">Nucleotide-binding</keyword>
<comment type="pathway">
    <text evidence="4 17">Metabolic intermediate biosynthesis; chorismate biosynthesis; chorismate from D-erythrose 4-phosphate and phosphoenolpyruvate: step 2/7.</text>
</comment>
<evidence type="ECO:0000313" key="20">
    <source>
        <dbReference type="EMBL" id="MFD2045860.1"/>
    </source>
</evidence>
<feature type="binding site" evidence="17">
    <location>
        <position position="180"/>
    </location>
    <ligand>
        <name>Zn(2+)</name>
        <dbReference type="ChEBI" id="CHEBI:29105"/>
    </ligand>
</feature>
<evidence type="ECO:0000256" key="1">
    <source>
        <dbReference type="ARBA" id="ARBA00001393"/>
    </source>
</evidence>
<dbReference type="EC" id="4.2.3.4" evidence="6 17"/>
<dbReference type="InterPro" id="IPR030963">
    <property type="entry name" value="DHQ_synth_fam"/>
</dbReference>
<evidence type="ECO:0000256" key="16">
    <source>
        <dbReference type="ARBA" id="ARBA00023285"/>
    </source>
</evidence>
<dbReference type="Gene3D" id="3.40.50.1970">
    <property type="match status" value="1"/>
</dbReference>
<evidence type="ECO:0000256" key="15">
    <source>
        <dbReference type="ARBA" id="ARBA00023239"/>
    </source>
</evidence>
<feature type="binding site" evidence="17">
    <location>
        <position position="241"/>
    </location>
    <ligand>
        <name>Zn(2+)</name>
        <dbReference type="ChEBI" id="CHEBI:29105"/>
    </ligand>
</feature>
<evidence type="ECO:0000259" key="18">
    <source>
        <dbReference type="Pfam" id="PF01761"/>
    </source>
</evidence>
<feature type="binding site" evidence="17">
    <location>
        <begin position="102"/>
        <end position="106"/>
    </location>
    <ligand>
        <name>NAD(+)</name>
        <dbReference type="ChEBI" id="CHEBI:57540"/>
    </ligand>
</feature>
<dbReference type="EMBL" id="JBHUHQ010000021">
    <property type="protein sequence ID" value="MFD2045860.1"/>
    <property type="molecule type" value="Genomic_DNA"/>
</dbReference>
<feature type="binding site" evidence="17">
    <location>
        <position position="138"/>
    </location>
    <ligand>
        <name>NAD(+)</name>
        <dbReference type="ChEBI" id="CHEBI:57540"/>
    </ligand>
</feature>
<dbReference type="Pfam" id="PF01761">
    <property type="entry name" value="DHQ_synthase"/>
    <property type="match status" value="1"/>
</dbReference>
<dbReference type="InterPro" id="IPR050071">
    <property type="entry name" value="Dehydroquinate_synthase"/>
</dbReference>
<organism evidence="20 21">
    <name type="scientific">Ornithinibacillus salinisoli</name>
    <dbReference type="NCBI Taxonomy" id="1848459"/>
    <lineage>
        <taxon>Bacteria</taxon>
        <taxon>Bacillati</taxon>
        <taxon>Bacillota</taxon>
        <taxon>Bacilli</taxon>
        <taxon>Bacillales</taxon>
        <taxon>Bacillaceae</taxon>
        <taxon>Ornithinibacillus</taxon>
    </lineage>
</organism>
<dbReference type="InterPro" id="IPR016037">
    <property type="entry name" value="DHQ_synth_AroB"/>
</dbReference>
<name>A0ABW4W4S7_9BACI</name>
<evidence type="ECO:0000256" key="4">
    <source>
        <dbReference type="ARBA" id="ARBA00004661"/>
    </source>
</evidence>
<dbReference type="NCBIfam" id="TIGR01357">
    <property type="entry name" value="aroB"/>
    <property type="match status" value="1"/>
</dbReference>
<dbReference type="PANTHER" id="PTHR43622">
    <property type="entry name" value="3-DEHYDROQUINATE SYNTHASE"/>
    <property type="match status" value="1"/>
</dbReference>
<keyword evidence="14 17" id="KW-0057">Aromatic amino acid biosynthesis</keyword>
<dbReference type="Gene3D" id="1.20.1090.10">
    <property type="entry name" value="Dehydroquinate synthase-like - alpha domain"/>
    <property type="match status" value="1"/>
</dbReference>
<comment type="caution">
    <text evidence="17">Lacks conserved residue(s) required for the propagation of feature annotation.</text>
</comment>